<protein>
    <recommendedName>
        <fullName evidence="3">O-antigen ligase domain-containing protein</fullName>
    </recommendedName>
</protein>
<feature type="transmembrane region" description="Helical" evidence="1">
    <location>
        <begin position="112"/>
        <end position="128"/>
    </location>
</feature>
<proteinExistence type="predicted"/>
<feature type="transmembrane region" description="Helical" evidence="1">
    <location>
        <begin position="386"/>
        <end position="406"/>
    </location>
</feature>
<evidence type="ECO:0000313" key="2">
    <source>
        <dbReference type="EMBL" id="SVB36998.1"/>
    </source>
</evidence>
<evidence type="ECO:0000256" key="1">
    <source>
        <dbReference type="SAM" id="Phobius"/>
    </source>
</evidence>
<evidence type="ECO:0008006" key="3">
    <source>
        <dbReference type="Google" id="ProtNLM"/>
    </source>
</evidence>
<feature type="transmembrane region" description="Helical" evidence="1">
    <location>
        <begin position="25"/>
        <end position="46"/>
    </location>
</feature>
<feature type="transmembrane region" description="Helical" evidence="1">
    <location>
        <begin position="270"/>
        <end position="295"/>
    </location>
</feature>
<gene>
    <name evidence="2" type="ORF">METZ01_LOCUS189852</name>
</gene>
<dbReference type="EMBL" id="UINC01039066">
    <property type="protein sequence ID" value="SVB36998.1"/>
    <property type="molecule type" value="Genomic_DNA"/>
</dbReference>
<keyword evidence="1" id="KW-0472">Membrane</keyword>
<keyword evidence="1" id="KW-1133">Transmembrane helix</keyword>
<feature type="transmembrane region" description="Helical" evidence="1">
    <location>
        <begin position="135"/>
        <end position="152"/>
    </location>
</feature>
<feature type="transmembrane region" description="Helical" evidence="1">
    <location>
        <begin position="52"/>
        <end position="73"/>
    </location>
</feature>
<feature type="transmembrane region" description="Helical" evidence="1">
    <location>
        <begin position="85"/>
        <end position="106"/>
    </location>
</feature>
<keyword evidence="1" id="KW-0812">Transmembrane</keyword>
<sequence length="446" mass="49848">MPPHTLNRTFFESTGGLPRPLTRNMCWIVTGLVIIGSIRGIIVLNTPLSSDLVYRSVAALLMFVSGLGILMLPQFKSLGFSRLKTLGYLNLVLGGLNLVVDHLFLLYPLAEGLGLVYVYIAPFILFVYMKVPIKYLRIGIAVITIAIVYSVLDNFYQLLAGTDGVLRVIDYNLRLSPTNKNVLSQGSGATVYRVGGYTGSYHDSANILSMSVCYFLLRGLLKRNLVDMGMALTGIVGLTVTQSASNIVVVGVTVFFFTTYLLWRTRDKMTILYLMLFTVGLAFLVWRSAGVMTFFTVRLSNWDYWSGMFNQLDRESLTRLLPFAMVGHFSAVGDLSCSTGQARLCHGITEVSFLRYLYQLGIVHTTVLFTILLYPAWRWFRIRGRCAAAMPAIAAIVAGFLSLSHYASLFRITSQFLFYAFGAIALSHILKAQHELRLERMRRESS</sequence>
<accession>A0A382DF04</accession>
<name>A0A382DF04_9ZZZZ</name>
<organism evidence="2">
    <name type="scientific">marine metagenome</name>
    <dbReference type="NCBI Taxonomy" id="408172"/>
    <lineage>
        <taxon>unclassified sequences</taxon>
        <taxon>metagenomes</taxon>
        <taxon>ecological metagenomes</taxon>
    </lineage>
</organism>
<dbReference type="AlphaFoldDB" id="A0A382DF04"/>
<feature type="transmembrane region" description="Helical" evidence="1">
    <location>
        <begin position="356"/>
        <end position="374"/>
    </location>
</feature>
<reference evidence="2" key="1">
    <citation type="submission" date="2018-05" db="EMBL/GenBank/DDBJ databases">
        <authorList>
            <person name="Lanie J.A."/>
            <person name="Ng W.-L."/>
            <person name="Kazmierczak K.M."/>
            <person name="Andrzejewski T.M."/>
            <person name="Davidsen T.M."/>
            <person name="Wayne K.J."/>
            <person name="Tettelin H."/>
            <person name="Glass J.I."/>
            <person name="Rusch D."/>
            <person name="Podicherti R."/>
            <person name="Tsui H.-C.T."/>
            <person name="Winkler M.E."/>
        </authorList>
    </citation>
    <scope>NUCLEOTIDE SEQUENCE</scope>
</reference>
<feature type="transmembrane region" description="Helical" evidence="1">
    <location>
        <begin position="412"/>
        <end position="432"/>
    </location>
</feature>